<sequence>MCTWYLQAKKCQLDVQSLQLAQCSHETLAELRQAKASSDSEATAARAAHLTMRKKMSILQADVDTTKQALAQVKSELRASARDRSDMEHMVSRLRDESSRLKDSLRRKQELVGHLKRSFEEAKRALDEEKNQRKVKPPLDANPAMVKELKRRLHQKQVLVEALKHKDAAVKGQLLALQQQHDRLQAKLHWSKLGTYIPTKYMIDCFYYDLHGQYIFELDATAPSIVVEPSQADVDLRRCLDGLRACVYDVAHDLLFPTSDSTPVLKQIDVPSTPGTVSQQKLQALGLTYFSPNDLEALTTVQTNKNSGTSHRKKTQVLDALEQALEGRPDDCRHALLEVFHTATDNSSPRLRP</sequence>
<name>A0A418BBP6_APHAT</name>
<dbReference type="Proteomes" id="UP000283543">
    <property type="component" value="Unassembled WGS sequence"/>
</dbReference>
<dbReference type="EMBL" id="QUTB01012211">
    <property type="protein sequence ID" value="RHY35955.1"/>
    <property type="molecule type" value="Genomic_DNA"/>
</dbReference>
<reference evidence="2 3" key="1">
    <citation type="submission" date="2018-08" db="EMBL/GenBank/DDBJ databases">
        <title>Aphanomyces genome sequencing and annotation.</title>
        <authorList>
            <person name="Minardi D."/>
            <person name="Oidtmann B."/>
            <person name="Van Der Giezen M."/>
            <person name="Studholme D.J."/>
        </authorList>
    </citation>
    <scope>NUCLEOTIDE SEQUENCE [LARGE SCALE GENOMIC DNA]</scope>
    <source>
        <strain evidence="2 3">Si</strain>
    </source>
</reference>
<dbReference type="AlphaFoldDB" id="A0A418BBP6"/>
<comment type="caution">
    <text evidence="2">The sequence shown here is derived from an EMBL/GenBank/DDBJ whole genome shotgun (WGS) entry which is preliminary data.</text>
</comment>
<proteinExistence type="predicted"/>
<accession>A0A418BBP6</accession>
<evidence type="ECO:0000313" key="2">
    <source>
        <dbReference type="EMBL" id="RHY35955.1"/>
    </source>
</evidence>
<evidence type="ECO:0000256" key="1">
    <source>
        <dbReference type="SAM" id="Coils"/>
    </source>
</evidence>
<gene>
    <name evidence="2" type="ORF">DYB34_013050</name>
</gene>
<keyword evidence="1" id="KW-0175">Coiled coil</keyword>
<evidence type="ECO:0000313" key="3">
    <source>
        <dbReference type="Proteomes" id="UP000283543"/>
    </source>
</evidence>
<organism evidence="2 3">
    <name type="scientific">Aphanomyces astaci</name>
    <name type="common">Crayfish plague agent</name>
    <dbReference type="NCBI Taxonomy" id="112090"/>
    <lineage>
        <taxon>Eukaryota</taxon>
        <taxon>Sar</taxon>
        <taxon>Stramenopiles</taxon>
        <taxon>Oomycota</taxon>
        <taxon>Saprolegniomycetes</taxon>
        <taxon>Saprolegniales</taxon>
        <taxon>Verrucalvaceae</taxon>
        <taxon>Aphanomyces</taxon>
    </lineage>
</organism>
<dbReference type="SUPFAM" id="SSF57997">
    <property type="entry name" value="Tropomyosin"/>
    <property type="match status" value="1"/>
</dbReference>
<protein>
    <submittedName>
        <fullName evidence="2">Uncharacterized protein</fullName>
    </submittedName>
</protein>
<dbReference type="VEuPathDB" id="FungiDB:H257_11828"/>
<feature type="coiled-coil region" evidence="1">
    <location>
        <begin position="56"/>
        <end position="166"/>
    </location>
</feature>